<reference evidence="10 11" key="1">
    <citation type="submission" date="2016-06" db="EMBL/GenBank/DDBJ databases">
        <title>Genome sequence of endosymbiont of Candidatus Endolucinida thiodiazotropha.</title>
        <authorList>
            <person name="Poehlein A."/>
            <person name="Koenig S."/>
            <person name="Heiden S.E."/>
            <person name="Thuermer A."/>
            <person name="Voget S."/>
            <person name="Daniel R."/>
            <person name="Markert S."/>
            <person name="Gros O."/>
            <person name="Schweder T."/>
        </authorList>
    </citation>
    <scope>NUCLEOTIDE SEQUENCE [LARGE SCALE GENOMIC DNA]</scope>
    <source>
        <strain evidence="10 11">COS</strain>
    </source>
</reference>
<keyword evidence="11" id="KW-1185">Reference proteome</keyword>
<evidence type="ECO:0000256" key="7">
    <source>
        <dbReference type="ARBA" id="ARBA00023033"/>
    </source>
</evidence>
<dbReference type="Pfam" id="PF01494">
    <property type="entry name" value="FAD_binding_3"/>
    <property type="match status" value="1"/>
</dbReference>
<comment type="cofactor">
    <cofactor evidence="1">
        <name>FAD</name>
        <dbReference type="ChEBI" id="CHEBI:57692"/>
    </cofactor>
</comment>
<dbReference type="GO" id="GO:0110142">
    <property type="term" value="C:ubiquinone biosynthesis complex"/>
    <property type="evidence" value="ECO:0007669"/>
    <property type="project" value="UniProtKB-ARBA"/>
</dbReference>
<dbReference type="GO" id="GO:0016705">
    <property type="term" value="F:oxidoreductase activity, acting on paired donors, with incorporation or reduction of molecular oxygen"/>
    <property type="evidence" value="ECO:0007669"/>
    <property type="project" value="InterPro"/>
</dbReference>
<dbReference type="GO" id="GO:0004497">
    <property type="term" value="F:monooxygenase activity"/>
    <property type="evidence" value="ECO:0007669"/>
    <property type="project" value="UniProtKB-KW"/>
</dbReference>
<dbReference type="InterPro" id="IPR018168">
    <property type="entry name" value="Ubi_Hdrlase_CS"/>
</dbReference>
<dbReference type="EC" id="1.14.13.-" evidence="10"/>
<accession>A0A7Z0VLR0</accession>
<dbReference type="GO" id="GO:0071949">
    <property type="term" value="F:FAD binding"/>
    <property type="evidence" value="ECO:0007669"/>
    <property type="project" value="InterPro"/>
</dbReference>
<keyword evidence="6 10" id="KW-0560">Oxidoreductase</keyword>
<dbReference type="SUPFAM" id="SSF51905">
    <property type="entry name" value="FAD/NAD(P)-binding domain"/>
    <property type="match status" value="1"/>
</dbReference>
<name>A0A7Z0VLR0_9GAMM</name>
<feature type="domain" description="FAD-binding" evidence="9">
    <location>
        <begin position="2"/>
        <end position="336"/>
    </location>
</feature>
<dbReference type="InterPro" id="IPR002938">
    <property type="entry name" value="FAD-bd"/>
</dbReference>
<sequence>MYDLIVVGGGIVGAALACALADAGLNICILETREPQRSWPKDEVDLRVSALTRASQCMLENLRAWPRMAEMRVSPYTAMEVWDAEGSGRIHFSASEIGESDLGHIVENRVTQLALWEILEALPNVTLRHSAGVAELQLDQLPGVVMHDGEQLRAKLIVAADGRDSQLREMAGIGTKGWDYNQHAIVATVKPSRHHQRMARQRFMPRGPLALLPIDDGRCSIVWSTSPQQADELMALSDALFCDQLTRASEAVLGEIIDVGPRGLFPLRLGHAQSYCLPGFVLVGDAAHAMHPLAGQGVNLGFMDAMTLADVVIDAYRTGRAIGSIATLRRYERARKGPNMAMLAAMDAFKRIFSNDVMPLKLIRNLGLDVANRSGVIKHQLIRRAMGMSGELPSLARVRMH</sequence>
<comment type="caution">
    <text evidence="10">The sequence shown here is derived from an EMBL/GenBank/DDBJ whole genome shotgun (WGS) entry which is preliminary data.</text>
</comment>
<evidence type="ECO:0000256" key="8">
    <source>
        <dbReference type="ARBA" id="ARBA00065734"/>
    </source>
</evidence>
<dbReference type="PANTHER" id="PTHR43876:SF7">
    <property type="entry name" value="UBIQUINONE BIOSYNTHESIS MONOOXYGENASE COQ6, MITOCHONDRIAL"/>
    <property type="match status" value="1"/>
</dbReference>
<dbReference type="InterPro" id="IPR051205">
    <property type="entry name" value="UbiH/COQ6_monooxygenase"/>
</dbReference>
<dbReference type="PRINTS" id="PR00420">
    <property type="entry name" value="RNGMNOXGNASE"/>
</dbReference>
<dbReference type="Proteomes" id="UP000094769">
    <property type="component" value="Unassembled WGS sequence"/>
</dbReference>
<dbReference type="FunFam" id="3.50.50.60:FF:000021">
    <property type="entry name" value="Ubiquinone biosynthesis monooxygenase COQ6"/>
    <property type="match status" value="1"/>
</dbReference>
<organism evidence="10 11">
    <name type="scientific">Candidatus Thiodiazotropha endolucinida</name>
    <dbReference type="NCBI Taxonomy" id="1655433"/>
    <lineage>
        <taxon>Bacteria</taxon>
        <taxon>Pseudomonadati</taxon>
        <taxon>Pseudomonadota</taxon>
        <taxon>Gammaproteobacteria</taxon>
        <taxon>Chromatiales</taxon>
        <taxon>Sedimenticolaceae</taxon>
        <taxon>Candidatus Thiodiazotropha</taxon>
    </lineage>
</organism>
<evidence type="ECO:0000313" key="11">
    <source>
        <dbReference type="Proteomes" id="UP000094769"/>
    </source>
</evidence>
<proteinExistence type="inferred from homology"/>
<keyword evidence="5" id="KW-0274">FAD</keyword>
<dbReference type="NCBIfam" id="TIGR01988">
    <property type="entry name" value="Ubi-OHases"/>
    <property type="match status" value="1"/>
</dbReference>
<dbReference type="UniPathway" id="UPA00232"/>
<comment type="pathway">
    <text evidence="2">Cofactor biosynthesis; ubiquinone biosynthesis.</text>
</comment>
<comment type="subunit">
    <text evidence="8">Component of the Ubi complex metabolon, which regroups five ubiquinone biosynthesis proteins (UbiE, UbiF, UbiG, UbiH and UbiI) and two accessory factors (UbiK and the lipid-binding protein UbiJ).</text>
</comment>
<evidence type="ECO:0000256" key="2">
    <source>
        <dbReference type="ARBA" id="ARBA00004749"/>
    </source>
</evidence>
<evidence type="ECO:0000256" key="4">
    <source>
        <dbReference type="ARBA" id="ARBA00022630"/>
    </source>
</evidence>
<dbReference type="OrthoDB" id="9769565at2"/>
<evidence type="ECO:0000256" key="1">
    <source>
        <dbReference type="ARBA" id="ARBA00001974"/>
    </source>
</evidence>
<dbReference type="EMBL" id="MARB01000008">
    <property type="protein sequence ID" value="ODJ87978.1"/>
    <property type="molecule type" value="Genomic_DNA"/>
</dbReference>
<evidence type="ECO:0000256" key="3">
    <source>
        <dbReference type="ARBA" id="ARBA00005349"/>
    </source>
</evidence>
<dbReference type="PANTHER" id="PTHR43876">
    <property type="entry name" value="UBIQUINONE BIOSYNTHESIS MONOOXYGENASE COQ6, MITOCHONDRIAL"/>
    <property type="match status" value="1"/>
</dbReference>
<comment type="similarity">
    <text evidence="3">Belongs to the UbiH/COQ6 family.</text>
</comment>
<dbReference type="GO" id="GO:0006744">
    <property type="term" value="P:ubiquinone biosynthetic process"/>
    <property type="evidence" value="ECO:0007669"/>
    <property type="project" value="UniProtKB-UniPathway"/>
</dbReference>
<evidence type="ECO:0000256" key="6">
    <source>
        <dbReference type="ARBA" id="ARBA00023002"/>
    </source>
</evidence>
<protein>
    <submittedName>
        <fullName evidence="10">2-octaprenyl-3-methyl-6-methoxy-1,4-benzoquinol hydroxylase</fullName>
        <ecNumber evidence="10">1.14.13.-</ecNumber>
    </submittedName>
</protein>
<keyword evidence="4" id="KW-0285">Flavoprotein</keyword>
<dbReference type="InterPro" id="IPR010971">
    <property type="entry name" value="UbiH/COQ6"/>
</dbReference>
<dbReference type="InterPro" id="IPR036188">
    <property type="entry name" value="FAD/NAD-bd_sf"/>
</dbReference>
<dbReference type="PROSITE" id="PS01304">
    <property type="entry name" value="UBIH"/>
    <property type="match status" value="1"/>
</dbReference>
<dbReference type="AlphaFoldDB" id="A0A7Z0VLR0"/>
<keyword evidence="7" id="KW-0503">Monooxygenase</keyword>
<dbReference type="Gene3D" id="3.50.50.60">
    <property type="entry name" value="FAD/NAD(P)-binding domain"/>
    <property type="match status" value="2"/>
</dbReference>
<evidence type="ECO:0000256" key="5">
    <source>
        <dbReference type="ARBA" id="ARBA00022827"/>
    </source>
</evidence>
<gene>
    <name evidence="10" type="primary">ubiF</name>
    <name evidence="10" type="ORF">CODIS_17500</name>
</gene>
<evidence type="ECO:0000313" key="10">
    <source>
        <dbReference type="EMBL" id="ODJ87978.1"/>
    </source>
</evidence>
<evidence type="ECO:0000259" key="9">
    <source>
        <dbReference type="Pfam" id="PF01494"/>
    </source>
</evidence>